<dbReference type="Proteomes" id="UP001152320">
    <property type="component" value="Chromosome 11"/>
</dbReference>
<proteinExistence type="predicted"/>
<dbReference type="EMBL" id="JAIZAY010000011">
    <property type="protein sequence ID" value="KAJ8033829.1"/>
    <property type="molecule type" value="Genomic_DNA"/>
</dbReference>
<keyword evidence="2" id="KW-1185">Reference proteome</keyword>
<sequence>MSSRTPASKDIVCMVQRLLRVRKRGLIHLKYQNVKNFCSVTRRNKQFVNRVVLIVRLMHPLERTNNGKSNIAMTT</sequence>
<dbReference type="AlphaFoldDB" id="A0A9Q1BWF5"/>
<protein>
    <submittedName>
        <fullName evidence="1">Uncharacterized protein</fullName>
    </submittedName>
</protein>
<gene>
    <name evidence="1" type="ORF">HOLleu_24192</name>
</gene>
<accession>A0A9Q1BWF5</accession>
<evidence type="ECO:0000313" key="1">
    <source>
        <dbReference type="EMBL" id="KAJ8033829.1"/>
    </source>
</evidence>
<reference evidence="1" key="1">
    <citation type="submission" date="2021-10" db="EMBL/GenBank/DDBJ databases">
        <title>Tropical sea cucumber genome reveals ecological adaptation and Cuvierian tubules defense mechanism.</title>
        <authorList>
            <person name="Chen T."/>
        </authorList>
    </citation>
    <scope>NUCLEOTIDE SEQUENCE</scope>
    <source>
        <strain evidence="1">Nanhai2018</strain>
        <tissue evidence="1">Muscle</tissue>
    </source>
</reference>
<evidence type="ECO:0000313" key="2">
    <source>
        <dbReference type="Proteomes" id="UP001152320"/>
    </source>
</evidence>
<organism evidence="1 2">
    <name type="scientific">Holothuria leucospilota</name>
    <name type="common">Black long sea cucumber</name>
    <name type="synonym">Mertensiothuria leucospilota</name>
    <dbReference type="NCBI Taxonomy" id="206669"/>
    <lineage>
        <taxon>Eukaryota</taxon>
        <taxon>Metazoa</taxon>
        <taxon>Echinodermata</taxon>
        <taxon>Eleutherozoa</taxon>
        <taxon>Echinozoa</taxon>
        <taxon>Holothuroidea</taxon>
        <taxon>Aspidochirotacea</taxon>
        <taxon>Aspidochirotida</taxon>
        <taxon>Holothuriidae</taxon>
        <taxon>Holothuria</taxon>
    </lineage>
</organism>
<comment type="caution">
    <text evidence="1">The sequence shown here is derived from an EMBL/GenBank/DDBJ whole genome shotgun (WGS) entry which is preliminary data.</text>
</comment>
<name>A0A9Q1BWF5_HOLLE</name>